<keyword evidence="2" id="KW-1133">Transmembrane helix</keyword>
<dbReference type="AlphaFoldDB" id="D5C1S9"/>
<keyword evidence="2" id="KW-0812">Transmembrane</keyword>
<dbReference type="Proteomes" id="UP000001844">
    <property type="component" value="Chromosome"/>
</dbReference>
<dbReference type="EMBL" id="CP001798">
    <property type="protein sequence ID" value="ADE14712.1"/>
    <property type="molecule type" value="Genomic_DNA"/>
</dbReference>
<feature type="coiled-coil region" evidence="1">
    <location>
        <begin position="88"/>
        <end position="115"/>
    </location>
</feature>
<keyword evidence="4" id="KW-1185">Reference proteome</keyword>
<evidence type="ECO:0000313" key="3">
    <source>
        <dbReference type="EMBL" id="ADE14712.1"/>
    </source>
</evidence>
<feature type="transmembrane region" description="Helical" evidence="2">
    <location>
        <begin position="16"/>
        <end position="38"/>
    </location>
</feature>
<sequence length="115" mass="13091">MNLVAAIYSVYPGWQLIFPLLGSAGCVIAAAALVNQLLLNDPQYFWKISGAAAVLLVFRFVYLYWHRSKLPLPPSIWKRTPPEAQILILSQLRRLGELEKEEKKLKAQLKRNSNN</sequence>
<evidence type="ECO:0000256" key="1">
    <source>
        <dbReference type="SAM" id="Coils"/>
    </source>
</evidence>
<protein>
    <submittedName>
        <fullName evidence="3">Uncharacterized protein</fullName>
    </submittedName>
</protein>
<dbReference type="HOGENOM" id="CLU_2106382_0_0_6"/>
<reference evidence="4" key="1">
    <citation type="submission" date="2010-04" db="EMBL/GenBank/DDBJ databases">
        <title>Complete genome sequence of Nitrosococcus halophilus Nc4, a salt-adapted, aerobic obligate ammonia-oxidizing sulfur purple bacterium.</title>
        <authorList>
            <consortium name="US DOE Joint Genome Institute"/>
            <person name="Campbell M.A."/>
            <person name="Malfatti S.A."/>
            <person name="Chain P.S.G."/>
            <person name="Heidelberg J.F."/>
            <person name="Ward B.B."/>
            <person name="Klotz M.G."/>
        </authorList>
    </citation>
    <scope>NUCLEOTIDE SEQUENCE [LARGE SCALE GENOMIC DNA]</scope>
    <source>
        <strain evidence="4">Nc4</strain>
    </source>
</reference>
<feature type="transmembrane region" description="Helical" evidence="2">
    <location>
        <begin position="44"/>
        <end position="65"/>
    </location>
</feature>
<gene>
    <name evidence="3" type="ordered locus">Nhal_1575</name>
</gene>
<keyword evidence="2" id="KW-0472">Membrane</keyword>
<evidence type="ECO:0000256" key="2">
    <source>
        <dbReference type="SAM" id="Phobius"/>
    </source>
</evidence>
<evidence type="ECO:0000313" key="4">
    <source>
        <dbReference type="Proteomes" id="UP000001844"/>
    </source>
</evidence>
<proteinExistence type="predicted"/>
<name>D5C1S9_NITHN</name>
<dbReference type="KEGG" id="nhl:Nhal_1575"/>
<accession>D5C1S9</accession>
<organism evidence="3 4">
    <name type="scientific">Nitrosococcus halophilus (strain Nc4)</name>
    <dbReference type="NCBI Taxonomy" id="472759"/>
    <lineage>
        <taxon>Bacteria</taxon>
        <taxon>Pseudomonadati</taxon>
        <taxon>Pseudomonadota</taxon>
        <taxon>Gammaproteobacteria</taxon>
        <taxon>Chromatiales</taxon>
        <taxon>Chromatiaceae</taxon>
        <taxon>Nitrosococcus</taxon>
    </lineage>
</organism>
<keyword evidence="1" id="KW-0175">Coiled coil</keyword>
<dbReference type="STRING" id="472759.Nhal_1575"/>